<feature type="transmembrane region" description="Helical" evidence="2">
    <location>
        <begin position="82"/>
        <end position="100"/>
    </location>
</feature>
<accession>A0AA38S0X3</accession>
<keyword evidence="4" id="KW-1185">Reference proteome</keyword>
<feature type="compositionally biased region" description="Polar residues" evidence="1">
    <location>
        <begin position="582"/>
        <end position="593"/>
    </location>
</feature>
<keyword evidence="2" id="KW-0472">Membrane</keyword>
<evidence type="ECO:0000313" key="3">
    <source>
        <dbReference type="EMBL" id="KAJ9165643.1"/>
    </source>
</evidence>
<keyword evidence="2" id="KW-1133">Transmembrane helix</keyword>
<dbReference type="Proteomes" id="UP001174691">
    <property type="component" value="Unassembled WGS sequence"/>
</dbReference>
<feature type="transmembrane region" description="Helical" evidence="2">
    <location>
        <begin position="36"/>
        <end position="62"/>
    </location>
</feature>
<dbReference type="InterPro" id="IPR031606">
    <property type="entry name" value="Kch1/2"/>
</dbReference>
<feature type="compositionally biased region" description="Low complexity" evidence="1">
    <location>
        <begin position="594"/>
        <end position="605"/>
    </location>
</feature>
<sequence length="648" mass="71581">MGCWSHRRPHVEVRPEQKWDYISLNDFKSTSCLTPFAYCSLWFSLFISMAVYAVDTFTAVNLLLFDKWSSDIELTQMVPFDVAKWIFSGCIMLSVVNLLYEHIRANRVMRRGSVAECYLDSLAARLESIRFGRGQGYKRFLVFAELTKSKKGAEYVALFSYFSFQSWIRVILCSGPRQAINALTLYSIYNAKLVIEGQDFESSLMSFFDKIKSLGAQQTLILSGMIFTLVIWVFSFLSLLAAALFFVFFLWSYIPKDDGGLSGYCERKANKRLMTIVSIKINKAMAEEERKRRKAELKAAKKTGENRPMSLKATLPDVGDDKLPAMPMINRNDTVDTLPLYTSRVGTPGDFELGSIDQKRPMPSRTGTMTSTNTGISSYSSRQPLIGAAAEPGRSNSPTPTLPPIDSSYFPPTRTGTSASNSSFGPAPPLNRAPTSGSGFGGGYTASPATFSSETMPSLPPAIRSPMSGPNNFRGPAPYPMEDRRSQNSGRPTYDDYSSGRASPAPSMNSYRGGPLSPRGMGPGGYPSRSATNPMAPRGPGPQYPPQRNMTAPIQQQQHQPTLSNGSLRSVGSGMQPRPFHQPTSSNGSLRSVNQPRQQPQQYNQISEGGDYDYFNRPATSNSQRSGPRAPAYGNGWNQDVERQGPRY</sequence>
<organism evidence="3 4">
    <name type="scientific">Coniochaeta hoffmannii</name>
    <dbReference type="NCBI Taxonomy" id="91930"/>
    <lineage>
        <taxon>Eukaryota</taxon>
        <taxon>Fungi</taxon>
        <taxon>Dikarya</taxon>
        <taxon>Ascomycota</taxon>
        <taxon>Pezizomycotina</taxon>
        <taxon>Sordariomycetes</taxon>
        <taxon>Sordariomycetidae</taxon>
        <taxon>Coniochaetales</taxon>
        <taxon>Coniochaetaceae</taxon>
        <taxon>Coniochaeta</taxon>
    </lineage>
</organism>
<feature type="compositionally biased region" description="Polar residues" evidence="1">
    <location>
        <begin position="549"/>
        <end position="570"/>
    </location>
</feature>
<evidence type="ECO:0000313" key="4">
    <source>
        <dbReference type="Proteomes" id="UP001174691"/>
    </source>
</evidence>
<dbReference type="AlphaFoldDB" id="A0AA38S0X3"/>
<dbReference type="PANTHER" id="PTHR36424">
    <property type="entry name" value="PHEROMONE-REGULATED MEMBRANE PROTEIN 6"/>
    <property type="match status" value="1"/>
</dbReference>
<feature type="compositionally biased region" description="Polar residues" evidence="1">
    <location>
        <begin position="447"/>
        <end position="456"/>
    </location>
</feature>
<gene>
    <name evidence="3" type="ORF">NKR19_g147</name>
</gene>
<dbReference type="PANTHER" id="PTHR36424:SF1">
    <property type="entry name" value="LOW AFFINITY K(+) TRANSPORTER 1-RELATED"/>
    <property type="match status" value="1"/>
</dbReference>
<feature type="transmembrane region" description="Helical" evidence="2">
    <location>
        <begin position="220"/>
        <end position="251"/>
    </location>
</feature>
<evidence type="ECO:0000256" key="1">
    <source>
        <dbReference type="SAM" id="MobiDB-lite"/>
    </source>
</evidence>
<evidence type="ECO:0000256" key="2">
    <source>
        <dbReference type="SAM" id="Phobius"/>
    </source>
</evidence>
<dbReference type="Pfam" id="PF16944">
    <property type="entry name" value="KCH"/>
    <property type="match status" value="1"/>
</dbReference>
<reference evidence="3" key="1">
    <citation type="submission" date="2022-07" db="EMBL/GenBank/DDBJ databases">
        <title>Fungi with potential for degradation of polypropylene.</title>
        <authorList>
            <person name="Gostincar C."/>
        </authorList>
    </citation>
    <scope>NUCLEOTIDE SEQUENCE</scope>
    <source>
        <strain evidence="3">EXF-13287</strain>
    </source>
</reference>
<dbReference type="GO" id="GO:0015079">
    <property type="term" value="F:potassium ion transmembrane transporter activity"/>
    <property type="evidence" value="ECO:0007669"/>
    <property type="project" value="InterPro"/>
</dbReference>
<dbReference type="GO" id="GO:0005886">
    <property type="term" value="C:plasma membrane"/>
    <property type="evidence" value="ECO:0007669"/>
    <property type="project" value="InterPro"/>
</dbReference>
<protein>
    <submittedName>
        <fullName evidence="3">Pheromone-regulated membrane protein 6</fullName>
    </submittedName>
</protein>
<proteinExistence type="predicted"/>
<feature type="compositionally biased region" description="Polar residues" evidence="1">
    <location>
        <begin position="365"/>
        <end position="383"/>
    </location>
</feature>
<keyword evidence="2" id="KW-0812">Transmembrane</keyword>
<dbReference type="EMBL" id="JANBVN010000002">
    <property type="protein sequence ID" value="KAJ9165643.1"/>
    <property type="molecule type" value="Genomic_DNA"/>
</dbReference>
<feature type="compositionally biased region" description="Polar residues" evidence="1">
    <location>
        <begin position="414"/>
        <end position="424"/>
    </location>
</feature>
<feature type="region of interest" description="Disordered" evidence="1">
    <location>
        <begin position="349"/>
        <end position="648"/>
    </location>
</feature>
<comment type="caution">
    <text evidence="3">The sequence shown here is derived from an EMBL/GenBank/DDBJ whole genome shotgun (WGS) entry which is preliminary data.</text>
</comment>
<name>A0AA38S0X3_9PEZI</name>